<feature type="transmembrane region" description="Helical" evidence="1">
    <location>
        <begin position="249"/>
        <end position="267"/>
    </location>
</feature>
<dbReference type="PANTHER" id="PTHR37308">
    <property type="entry name" value="INTEGRAL MEMBRANE PROTEIN"/>
    <property type="match status" value="1"/>
</dbReference>
<sequence length="314" mass="32481">MREWLSIYLKGVCMGAADIVPGVSGGTIALIAGIYDRLIAAIAGLDPRILATVPALASGEGRTRFRDDLLEMDVPFLLVLGLGIGTAVLLMSRLITAAFEAYPAVLNGFFFGLIAASAVVIYRVTDVDTPGRIGALLFGAVLAFFVSGATESGGEASLLLVFLAGAIAISAMVLPGISGAAFLYILGQYEYMLGALTEFTDALVGLFGDGSLEAVVDPGVPVVVFMVGATVGLLTMARLVRRALERNRMATLGFLVGLMVGALRLPVDEAAAATEVWTPGLLAAVVGATLVGAAVVLGFDHYTDSLDYTEDTAI</sequence>
<feature type="transmembrane region" description="Helical" evidence="1">
    <location>
        <begin position="74"/>
        <end position="95"/>
    </location>
</feature>
<gene>
    <name evidence="2" type="ORF">ACFQGH_14250</name>
</gene>
<feature type="transmembrane region" description="Helical" evidence="1">
    <location>
        <begin position="220"/>
        <end position="237"/>
    </location>
</feature>
<dbReference type="RefSeq" id="WP_340604909.1">
    <property type="nucleotide sequence ID" value="NZ_JBBMXV010000004.1"/>
</dbReference>
<evidence type="ECO:0000256" key="1">
    <source>
        <dbReference type="SAM" id="Phobius"/>
    </source>
</evidence>
<dbReference type="AlphaFoldDB" id="A0ABD5V891"/>
<evidence type="ECO:0000313" key="2">
    <source>
        <dbReference type="EMBL" id="MFC6906354.1"/>
    </source>
</evidence>
<comment type="caution">
    <text evidence="2">The sequence shown here is derived from an EMBL/GenBank/DDBJ whole genome shotgun (WGS) entry which is preliminary data.</text>
</comment>
<keyword evidence="3" id="KW-1185">Reference proteome</keyword>
<keyword evidence="1" id="KW-1133">Transmembrane helix</keyword>
<dbReference type="InterPro" id="IPR007163">
    <property type="entry name" value="VCA0040-like"/>
</dbReference>
<reference evidence="2 3" key="1">
    <citation type="journal article" date="2019" name="Int. J. Syst. Evol. Microbiol.">
        <title>The Global Catalogue of Microorganisms (GCM) 10K type strain sequencing project: providing services to taxonomists for standard genome sequencing and annotation.</title>
        <authorList>
            <consortium name="The Broad Institute Genomics Platform"/>
            <consortium name="The Broad Institute Genome Sequencing Center for Infectious Disease"/>
            <person name="Wu L."/>
            <person name="Ma J."/>
        </authorList>
    </citation>
    <scope>NUCLEOTIDE SEQUENCE [LARGE SCALE GENOMIC DNA]</scope>
    <source>
        <strain evidence="2 3">CGMCC 1.3240</strain>
    </source>
</reference>
<feature type="transmembrane region" description="Helical" evidence="1">
    <location>
        <begin position="279"/>
        <end position="299"/>
    </location>
</feature>
<dbReference type="Pfam" id="PF04018">
    <property type="entry name" value="VCA0040-like"/>
    <property type="match status" value="1"/>
</dbReference>
<keyword evidence="1" id="KW-0812">Transmembrane</keyword>
<accession>A0ABD5V891</accession>
<dbReference type="PANTHER" id="PTHR37308:SF1">
    <property type="entry name" value="POLYPRENYL-PHOSPHATE TRANSPORTER"/>
    <property type="match status" value="1"/>
</dbReference>
<feature type="transmembrane region" description="Helical" evidence="1">
    <location>
        <begin position="156"/>
        <end position="184"/>
    </location>
</feature>
<keyword evidence="1" id="KW-0472">Membrane</keyword>
<name>A0ABD5V891_9EURY</name>
<feature type="transmembrane region" description="Helical" evidence="1">
    <location>
        <begin position="133"/>
        <end position="150"/>
    </location>
</feature>
<organism evidence="2 3">
    <name type="scientific">Halalkalicoccus tibetensis</name>
    <dbReference type="NCBI Taxonomy" id="175632"/>
    <lineage>
        <taxon>Archaea</taxon>
        <taxon>Methanobacteriati</taxon>
        <taxon>Methanobacteriota</taxon>
        <taxon>Stenosarchaea group</taxon>
        <taxon>Halobacteria</taxon>
        <taxon>Halobacteriales</taxon>
        <taxon>Halococcaceae</taxon>
        <taxon>Halalkalicoccus</taxon>
    </lineage>
</organism>
<protein>
    <submittedName>
        <fullName evidence="2">DUF368 domain-containing protein</fullName>
    </submittedName>
</protein>
<feature type="transmembrane region" description="Helical" evidence="1">
    <location>
        <begin position="101"/>
        <end position="121"/>
    </location>
</feature>
<dbReference type="EMBL" id="JBHSXQ010000004">
    <property type="protein sequence ID" value="MFC6906354.1"/>
    <property type="molecule type" value="Genomic_DNA"/>
</dbReference>
<proteinExistence type="predicted"/>
<evidence type="ECO:0000313" key="3">
    <source>
        <dbReference type="Proteomes" id="UP001596312"/>
    </source>
</evidence>
<dbReference type="Proteomes" id="UP001596312">
    <property type="component" value="Unassembled WGS sequence"/>
</dbReference>